<name>A0A1U7N1I6_9CYAN</name>
<dbReference type="AlphaFoldDB" id="A0A1U7N1I6"/>
<sequence length="71" mass="7716">MLAEGECKVYTPKGLGVACDENQGNRPIGRCLRSRLGEASKVPDVETLPHIPFEAGESRKMPGVRFSKGFP</sequence>
<reference evidence="1 2" key="1">
    <citation type="submission" date="2016-10" db="EMBL/GenBank/DDBJ databases">
        <title>Comparative genomics uncovers the prolific and rare metabolic potential of the cyanobacterial genus Moorea.</title>
        <authorList>
            <person name="Leao T."/>
            <person name="Castelao G."/>
            <person name="Korobeynikov A."/>
            <person name="Monroe E.A."/>
            <person name="Podell S."/>
            <person name="Glukhov E."/>
            <person name="Allen E."/>
            <person name="Gerwick W.H."/>
            <person name="Gerwick L."/>
        </authorList>
    </citation>
    <scope>NUCLEOTIDE SEQUENCE [LARGE SCALE GENOMIC DNA]</scope>
    <source>
        <strain evidence="1 2">PNG5-198</strain>
    </source>
</reference>
<proteinExistence type="predicted"/>
<organism evidence="1 2">
    <name type="scientific">Moorena bouillonii PNG</name>
    <dbReference type="NCBI Taxonomy" id="568701"/>
    <lineage>
        <taxon>Bacteria</taxon>
        <taxon>Bacillati</taxon>
        <taxon>Cyanobacteriota</taxon>
        <taxon>Cyanophyceae</taxon>
        <taxon>Coleofasciculales</taxon>
        <taxon>Coleofasciculaceae</taxon>
        <taxon>Moorena</taxon>
    </lineage>
</organism>
<evidence type="ECO:0000313" key="2">
    <source>
        <dbReference type="Proteomes" id="UP000186657"/>
    </source>
</evidence>
<protein>
    <submittedName>
        <fullName evidence="1">Uncharacterized protein</fullName>
    </submittedName>
</protein>
<dbReference type="EMBL" id="MKZS01000001">
    <property type="protein sequence ID" value="OLT59817.1"/>
    <property type="molecule type" value="Genomic_DNA"/>
</dbReference>
<accession>A0A1U7N1I6</accession>
<evidence type="ECO:0000313" key="1">
    <source>
        <dbReference type="EMBL" id="OLT59817.1"/>
    </source>
</evidence>
<gene>
    <name evidence="1" type="ORF">BJP37_13085</name>
</gene>
<comment type="caution">
    <text evidence="1">The sequence shown here is derived from an EMBL/GenBank/DDBJ whole genome shotgun (WGS) entry which is preliminary data.</text>
</comment>
<keyword evidence="2" id="KW-1185">Reference proteome</keyword>
<dbReference type="Proteomes" id="UP000186657">
    <property type="component" value="Unassembled WGS sequence"/>
</dbReference>